<proteinExistence type="predicted"/>
<evidence type="ECO:0008006" key="10">
    <source>
        <dbReference type="Google" id="ProtNLM"/>
    </source>
</evidence>
<feature type="region of interest" description="Disordered" evidence="4">
    <location>
        <begin position="350"/>
        <end position="398"/>
    </location>
</feature>
<feature type="region of interest" description="Disordered" evidence="4">
    <location>
        <begin position="677"/>
        <end position="806"/>
    </location>
</feature>
<feature type="compositionally biased region" description="Basic and acidic residues" evidence="4">
    <location>
        <begin position="569"/>
        <end position="582"/>
    </location>
</feature>
<dbReference type="PROSITE" id="PS00107">
    <property type="entry name" value="PROTEIN_KINASE_ATP"/>
    <property type="match status" value="1"/>
</dbReference>
<feature type="compositionally biased region" description="Polar residues" evidence="4">
    <location>
        <begin position="691"/>
        <end position="701"/>
    </location>
</feature>
<evidence type="ECO:0000313" key="9">
    <source>
        <dbReference type="Proteomes" id="UP000697107"/>
    </source>
</evidence>
<dbReference type="VEuPathDB" id="FungiDB:PC110_g855"/>
<dbReference type="InterPro" id="IPR008266">
    <property type="entry name" value="Tyr_kinase_AS"/>
</dbReference>
<dbReference type="InterPro" id="IPR011009">
    <property type="entry name" value="Kinase-like_dom_sf"/>
</dbReference>
<dbReference type="PROSITE" id="PS51257">
    <property type="entry name" value="PROKAR_LIPOPROTEIN"/>
    <property type="match status" value="1"/>
</dbReference>
<name>A0A8T1GHJ5_9STRA</name>
<dbReference type="InterPro" id="IPR001245">
    <property type="entry name" value="Ser-Thr/Tyr_kinase_cat_dom"/>
</dbReference>
<feature type="transmembrane region" description="Helical" evidence="5">
    <location>
        <begin position="127"/>
        <end position="145"/>
    </location>
</feature>
<reference evidence="8" key="1">
    <citation type="submission" date="2018-10" db="EMBL/GenBank/DDBJ databases">
        <title>Effector identification in a new, highly contiguous assembly of the strawberry crown rot pathogen Phytophthora cactorum.</title>
        <authorList>
            <person name="Armitage A.D."/>
            <person name="Nellist C.F."/>
            <person name="Bates H."/>
            <person name="Vickerstaff R.J."/>
            <person name="Harrison R.J."/>
        </authorList>
    </citation>
    <scope>NUCLEOTIDE SEQUENCE</scope>
    <source>
        <strain evidence="8">P415</strain>
    </source>
</reference>
<evidence type="ECO:0000256" key="5">
    <source>
        <dbReference type="SAM" id="Phobius"/>
    </source>
</evidence>
<feature type="region of interest" description="Disordered" evidence="4">
    <location>
        <begin position="646"/>
        <end position="665"/>
    </location>
</feature>
<dbReference type="SUPFAM" id="SSF54695">
    <property type="entry name" value="POZ domain"/>
    <property type="match status" value="1"/>
</dbReference>
<comment type="subcellular location">
    <subcellularLocation>
        <location evidence="1">Membrane</location>
        <topology evidence="1">Single-pass membrane protein</topology>
    </subcellularLocation>
</comment>
<keyword evidence="5" id="KW-0812">Transmembrane</keyword>
<comment type="catalytic activity">
    <reaction evidence="2">
        <text>L-tyrosyl-[protein] + ATP = O-phospho-L-tyrosyl-[protein] + ADP + H(+)</text>
        <dbReference type="Rhea" id="RHEA:10596"/>
        <dbReference type="Rhea" id="RHEA-COMP:10136"/>
        <dbReference type="Rhea" id="RHEA-COMP:20101"/>
        <dbReference type="ChEBI" id="CHEBI:15378"/>
        <dbReference type="ChEBI" id="CHEBI:30616"/>
        <dbReference type="ChEBI" id="CHEBI:46858"/>
        <dbReference type="ChEBI" id="CHEBI:61978"/>
        <dbReference type="ChEBI" id="CHEBI:456216"/>
        <dbReference type="EC" id="2.7.10.1"/>
    </reaction>
</comment>
<evidence type="ECO:0000256" key="3">
    <source>
        <dbReference type="PROSITE-ProRule" id="PRU10141"/>
    </source>
</evidence>
<dbReference type="CDD" id="cd14733">
    <property type="entry name" value="BACK"/>
    <property type="match status" value="1"/>
</dbReference>
<dbReference type="SMART" id="SM00219">
    <property type="entry name" value="TyrKc"/>
    <property type="match status" value="1"/>
</dbReference>
<dbReference type="PROSITE" id="PS50097">
    <property type="entry name" value="BTB"/>
    <property type="match status" value="1"/>
</dbReference>
<evidence type="ECO:0000256" key="4">
    <source>
        <dbReference type="SAM" id="MobiDB-lite"/>
    </source>
</evidence>
<feature type="region of interest" description="Disordered" evidence="4">
    <location>
        <begin position="1714"/>
        <end position="1751"/>
    </location>
</feature>
<keyword evidence="3" id="KW-0547">Nucleotide-binding</keyword>
<evidence type="ECO:0000256" key="2">
    <source>
        <dbReference type="ARBA" id="ARBA00051243"/>
    </source>
</evidence>
<dbReference type="Pfam" id="PF00651">
    <property type="entry name" value="BTB"/>
    <property type="match status" value="1"/>
</dbReference>
<feature type="compositionally biased region" description="Polar residues" evidence="4">
    <location>
        <begin position="766"/>
        <end position="780"/>
    </location>
</feature>
<feature type="compositionally biased region" description="Low complexity" evidence="4">
    <location>
        <begin position="721"/>
        <end position="731"/>
    </location>
</feature>
<feature type="binding site" evidence="3">
    <location>
        <position position="1141"/>
    </location>
    <ligand>
        <name>ATP</name>
        <dbReference type="ChEBI" id="CHEBI:30616"/>
    </ligand>
</feature>
<dbReference type="PROSITE" id="PS00109">
    <property type="entry name" value="PROTEIN_KINASE_TYR"/>
    <property type="match status" value="1"/>
</dbReference>
<dbReference type="GO" id="GO:0007169">
    <property type="term" value="P:cell surface receptor protein tyrosine kinase signaling pathway"/>
    <property type="evidence" value="ECO:0007669"/>
    <property type="project" value="TreeGrafter"/>
</dbReference>
<feature type="compositionally biased region" description="Pro residues" evidence="4">
    <location>
        <begin position="306"/>
        <end position="316"/>
    </location>
</feature>
<gene>
    <name evidence="8" type="ORF">PC118_g3480</name>
</gene>
<dbReference type="SUPFAM" id="SSF56112">
    <property type="entry name" value="Protein kinase-like (PK-like)"/>
    <property type="match status" value="1"/>
</dbReference>
<dbReference type="InterPro" id="IPR011333">
    <property type="entry name" value="SKP1/BTB/POZ_sf"/>
</dbReference>
<feature type="region of interest" description="Disordered" evidence="4">
    <location>
        <begin position="856"/>
        <end position="884"/>
    </location>
</feature>
<dbReference type="InterPro" id="IPR000210">
    <property type="entry name" value="BTB/POZ_dom"/>
</dbReference>
<dbReference type="GO" id="GO:0005524">
    <property type="term" value="F:ATP binding"/>
    <property type="evidence" value="ECO:0007669"/>
    <property type="project" value="UniProtKB-UniRule"/>
</dbReference>
<feature type="compositionally biased region" description="Basic and acidic residues" evidence="4">
    <location>
        <begin position="507"/>
        <end position="525"/>
    </location>
</feature>
<dbReference type="InterPro" id="IPR020635">
    <property type="entry name" value="Tyr_kinase_cat_dom"/>
</dbReference>
<feature type="compositionally biased region" description="Pro residues" evidence="4">
    <location>
        <begin position="732"/>
        <end position="742"/>
    </location>
</feature>
<sequence length="1967" mass="218913">MPVRRGVVASVVRTVSFHVATFAYACVLGAFFAISGSLLLLLVGCLLVGSSQFARKLTKVLWRTEMAIDALVADNDELGSVLRRRRSSHRTGQDVPEQEDPVLGEVTLPVMLLSLLYFLVFKWILDMIFSAVPLILWVVSLAQVLPKDAGLSDVNIVSTGTTAAQVFAAVAFAFLAHQLGVTSARGLLFVSRNVAQVLFSRNNSEETREQSVDGAPFATEGRIGQEERHIGAAASNNYGTMGGKHPRSHLKSNSASVSNEKLSAEAVTRNLYQDGRSASESSVPRSRGPRDMKQQPASFDGAYVPPGMPPMPPSRPLPHVERAFQDDMHHHDDDQEFQMCCCKVVIKSDAKETDESDSRQGGSGARGGRRGGGRRGNSRGGSTWGRGGGRGDLGLDQMRLDMRGPPAFPHFNGEFPPWGAEWRARWLEHWSHWQDWRWPTTDQRRQGKRRRGMRRRNSFDDVYAVAVPVATTLSDAEDDAKKEPAHTSMYEALDLTPSAPPLSSRRGSFDAHWERPDSREQGDRDHHRRDSMHKSWSEPIGRRSLKEYSQAEYSQAMGTSESDEDESDGDFRSNKRDKDDAMRGLLWDQHQRTDGSFKGAFRNEREVAGEADGTAGLFRQNRVEWKQRHYEKKVQKYEQKLRAAQEKLDKRREEHAARQERSIDARERDRYAREIEQVADEAFHAPRTKQDSVQMRLQSSGDAKASAPRHTTPAAPPVPTASPVLPAAPSAPVAPPVPPPRRAPLTSTGGDPRKRALSSRVRGRPSTLTDHQVRSTSNTFEQHDRVEHNEREDKGSVSIAPVSQAGSSRDISDLEILGHYGSITRSYEDDDVTNMRAYAPLSYTDSPPQYITALDPSPIYRGSSDQPDYDSFSPMNSPRSSGAGRGSFDVDHVYDLLSPTNSIHDADFPTDKFQQVYRSIQMAAVPESRRSMAAEKGGLEAKSEFKGVSGRRDRVNFSAFAPPSVCLSPKPFQFTVWAFLLNQRSEMQELAKSDHPESRKLSLESKLDVRRGALVHVTLEVPNGFEVLNGATQGFAWEGNISSVDYDVMCTEGAAFGRVLFKARITVGSSVAVLNSFVLVGSRVMEPSELEVDVLEGWMDVMEQTYREIPFRSLEMKELVGKGYFGDAYRASLDGQDVVVKTIRASEFGDTTSQIVREFQHEAAMLNMFGHHPCIVPFVGASTDTKFPLALVTKYLPYGSLEDNLRGSSSLSIDERTGMLKDAAAGLLNIHEGGFIHRDLAARNCLVDQGSRVRICDFGLCRRVRSETAGMLMKDAVGPVKYMAPESLQPPHAFSYDSDVYMFGVLMWETFTSSLPFASLTPVEAMMHVLRGERLPVPKELPESLQTLMQNSNVHQQRLLQLVPLLRPPRRRPSLSLRGQGSKIDPFGYNASSTWRTSQSSWKASTRSNANKNGKCCSHGGSPQCSHPGCEKRAVTRGKCSNHGGCEAMLGSQMPPARRKKKRRAFDEGRYRQLVAHYRNIVTSKVSLSFQTAIRRFPFQSKVQQMASPRWTAEHDELLLSVAGHYSMWPERVQAFTNELHKRRDFLPMPEPAFTLPEIQNHLNELCEIAPTGPVKSLSKGWYPKRTELLQTIDNNTIGESNEVKTVLFNHAVKEKGWNFSATIEQVKWKLGRLPRNGQHTGDANVPTQPTSVQQCSGTKRTSTESTGTWFTRKRQNVGNYATTNSFSVADDAENEANLVDNGYKRGYIVTESDGSDIEHTGGDGVPTVVREEPVPSPDSGDSAGTTKARENIGNHGHQRVEIKVRREVRTELEQTSINSHKETSITGGETMTTHLRLLVNNKLMSDVVFVVEGTDIFAHKCICIRSPFFKTLLSGEISQSRALRVKIADVSRATFLALVEYVYTDKVNVSSDNVELFVAADRFGIESLKKQCSKKLLESLCIDNAAKTLLAAIQHNDPVLRDTCFSFTLRNLEKVSKTKSFHEMAKRDPEMVVKIVQKVSTLVHIA</sequence>
<feature type="compositionally biased region" description="Polar residues" evidence="4">
    <location>
        <begin position="251"/>
        <end position="261"/>
    </location>
</feature>
<dbReference type="Gene3D" id="1.25.40.420">
    <property type="match status" value="1"/>
</dbReference>
<dbReference type="Gene3D" id="3.30.200.20">
    <property type="entry name" value="Phosphorylase Kinase, domain 1"/>
    <property type="match status" value="1"/>
</dbReference>
<organism evidence="8 9">
    <name type="scientific">Phytophthora cactorum</name>
    <dbReference type="NCBI Taxonomy" id="29920"/>
    <lineage>
        <taxon>Eukaryota</taxon>
        <taxon>Sar</taxon>
        <taxon>Stramenopiles</taxon>
        <taxon>Oomycota</taxon>
        <taxon>Peronosporomycetes</taxon>
        <taxon>Peronosporales</taxon>
        <taxon>Peronosporaceae</taxon>
        <taxon>Phytophthora</taxon>
    </lineage>
</organism>
<dbReference type="InterPro" id="IPR050122">
    <property type="entry name" value="RTK"/>
</dbReference>
<evidence type="ECO:0000256" key="1">
    <source>
        <dbReference type="ARBA" id="ARBA00004167"/>
    </source>
</evidence>
<dbReference type="PROSITE" id="PS50011">
    <property type="entry name" value="PROTEIN_KINASE_DOM"/>
    <property type="match status" value="1"/>
</dbReference>
<keyword evidence="5" id="KW-0472">Membrane</keyword>
<feature type="compositionally biased region" description="Basic and acidic residues" evidence="4">
    <location>
        <begin position="532"/>
        <end position="546"/>
    </location>
</feature>
<feature type="region of interest" description="Disordered" evidence="4">
    <location>
        <begin position="235"/>
        <end position="319"/>
    </location>
</feature>
<dbReference type="Proteomes" id="UP000697107">
    <property type="component" value="Unassembled WGS sequence"/>
</dbReference>
<evidence type="ECO:0000259" key="7">
    <source>
        <dbReference type="PROSITE" id="PS50097"/>
    </source>
</evidence>
<feature type="transmembrane region" description="Helical" evidence="5">
    <location>
        <begin position="22"/>
        <end position="49"/>
    </location>
</feature>
<feature type="compositionally biased region" description="Basic residues" evidence="4">
    <location>
        <begin position="367"/>
        <end position="377"/>
    </location>
</feature>
<feature type="transmembrane region" description="Helical" evidence="5">
    <location>
        <begin position="157"/>
        <end position="176"/>
    </location>
</feature>
<accession>A0A8T1GHJ5</accession>
<keyword evidence="3" id="KW-0067">ATP-binding</keyword>
<feature type="region of interest" description="Disordered" evidence="4">
    <location>
        <begin position="489"/>
        <end position="599"/>
    </location>
</feature>
<dbReference type="PANTHER" id="PTHR24416:SF611">
    <property type="entry name" value="TYROSINE-PROTEIN KINASE TRANSMEMBRANE RECEPTOR ROR"/>
    <property type="match status" value="1"/>
</dbReference>
<dbReference type="GO" id="GO:0043235">
    <property type="term" value="C:receptor complex"/>
    <property type="evidence" value="ECO:0007669"/>
    <property type="project" value="TreeGrafter"/>
</dbReference>
<feature type="compositionally biased region" description="Basic and acidic residues" evidence="4">
    <location>
        <begin position="677"/>
        <end position="690"/>
    </location>
</feature>
<feature type="compositionally biased region" description="Gly residues" evidence="4">
    <location>
        <begin position="378"/>
        <end position="392"/>
    </location>
</feature>
<dbReference type="Pfam" id="PF07714">
    <property type="entry name" value="PK_Tyr_Ser-Thr"/>
    <property type="match status" value="1"/>
</dbReference>
<evidence type="ECO:0000313" key="8">
    <source>
        <dbReference type="EMBL" id="KAG2994513.1"/>
    </source>
</evidence>
<evidence type="ECO:0000259" key="6">
    <source>
        <dbReference type="PROSITE" id="PS50011"/>
    </source>
</evidence>
<protein>
    <recommendedName>
        <fullName evidence="10">Protein kinase domain-containing protein</fullName>
    </recommendedName>
</protein>
<dbReference type="GO" id="GO:0005886">
    <property type="term" value="C:plasma membrane"/>
    <property type="evidence" value="ECO:0007669"/>
    <property type="project" value="TreeGrafter"/>
</dbReference>
<dbReference type="PANTHER" id="PTHR24416">
    <property type="entry name" value="TYROSINE-PROTEIN KINASE RECEPTOR"/>
    <property type="match status" value="1"/>
</dbReference>
<dbReference type="VEuPathDB" id="FungiDB:PC110_g856"/>
<dbReference type="InterPro" id="IPR017441">
    <property type="entry name" value="Protein_kinase_ATP_BS"/>
</dbReference>
<dbReference type="Gene3D" id="1.10.510.10">
    <property type="entry name" value="Transferase(Phosphotransferase) domain 1"/>
    <property type="match status" value="1"/>
</dbReference>
<keyword evidence="5" id="KW-1133">Transmembrane helix</keyword>
<feature type="compositionally biased region" description="Basic and acidic residues" evidence="4">
    <location>
        <begin position="781"/>
        <end position="795"/>
    </location>
</feature>
<dbReference type="InterPro" id="IPR000719">
    <property type="entry name" value="Prot_kinase_dom"/>
</dbReference>
<dbReference type="Gene3D" id="3.30.710.10">
    <property type="entry name" value="Potassium Channel Kv1.1, Chain A"/>
    <property type="match status" value="1"/>
</dbReference>
<feature type="region of interest" description="Disordered" evidence="4">
    <location>
        <begin position="1638"/>
        <end position="1667"/>
    </location>
</feature>
<feature type="domain" description="Protein kinase" evidence="6">
    <location>
        <begin position="1114"/>
        <end position="1388"/>
    </location>
</feature>
<dbReference type="EMBL" id="RCML01000059">
    <property type="protein sequence ID" value="KAG2994513.1"/>
    <property type="molecule type" value="Genomic_DNA"/>
</dbReference>
<feature type="compositionally biased region" description="Basic and acidic residues" evidence="4">
    <location>
        <begin position="589"/>
        <end position="599"/>
    </location>
</feature>
<comment type="caution">
    <text evidence="8">The sequence shown here is derived from an EMBL/GenBank/DDBJ whole genome shotgun (WGS) entry which is preliminary data.</text>
</comment>
<feature type="domain" description="BTB" evidence="7">
    <location>
        <begin position="1806"/>
        <end position="1872"/>
    </location>
</feature>
<dbReference type="GO" id="GO:0004714">
    <property type="term" value="F:transmembrane receptor protein tyrosine kinase activity"/>
    <property type="evidence" value="ECO:0007669"/>
    <property type="project" value="UniProtKB-EC"/>
</dbReference>
<dbReference type="SMART" id="SM00225">
    <property type="entry name" value="BTB"/>
    <property type="match status" value="1"/>
</dbReference>